<accession>A0A8S1V9D3</accession>
<evidence type="ECO:0000313" key="2">
    <source>
        <dbReference type="Proteomes" id="UP000683925"/>
    </source>
</evidence>
<organism evidence="1 2">
    <name type="scientific">Paramecium octaurelia</name>
    <dbReference type="NCBI Taxonomy" id="43137"/>
    <lineage>
        <taxon>Eukaryota</taxon>
        <taxon>Sar</taxon>
        <taxon>Alveolata</taxon>
        <taxon>Ciliophora</taxon>
        <taxon>Intramacronucleata</taxon>
        <taxon>Oligohymenophorea</taxon>
        <taxon>Peniculida</taxon>
        <taxon>Parameciidae</taxon>
        <taxon>Paramecium</taxon>
    </lineage>
</organism>
<name>A0A8S1V9D3_PAROT</name>
<dbReference type="Proteomes" id="UP000683925">
    <property type="component" value="Unassembled WGS sequence"/>
</dbReference>
<keyword evidence="2" id="KW-1185">Reference proteome</keyword>
<evidence type="ECO:0000313" key="1">
    <source>
        <dbReference type="EMBL" id="CAD8172599.1"/>
    </source>
</evidence>
<proteinExistence type="predicted"/>
<dbReference type="AlphaFoldDB" id="A0A8S1V9D3"/>
<dbReference type="EMBL" id="CAJJDP010000059">
    <property type="protein sequence ID" value="CAD8172599.1"/>
    <property type="molecule type" value="Genomic_DNA"/>
</dbReference>
<gene>
    <name evidence="1" type="ORF">POCTA_138.1.T0600197</name>
</gene>
<sequence>MSKKEIGNFEAQRKWDQDNECIKVLIIQEIKIIIQIVL</sequence>
<protein>
    <submittedName>
        <fullName evidence="1">Uncharacterized protein</fullName>
    </submittedName>
</protein>
<reference evidence="1" key="1">
    <citation type="submission" date="2021-01" db="EMBL/GenBank/DDBJ databases">
        <authorList>
            <consortium name="Genoscope - CEA"/>
            <person name="William W."/>
        </authorList>
    </citation>
    <scope>NUCLEOTIDE SEQUENCE</scope>
</reference>
<comment type="caution">
    <text evidence="1">The sequence shown here is derived from an EMBL/GenBank/DDBJ whole genome shotgun (WGS) entry which is preliminary data.</text>
</comment>